<evidence type="ECO:0000313" key="3">
    <source>
        <dbReference type="Proteomes" id="UP000377595"/>
    </source>
</evidence>
<reference evidence="2 3" key="1">
    <citation type="submission" date="2019-10" db="EMBL/GenBank/DDBJ databases">
        <title>Whole genome shotgun sequence of Acrocarpospora pleiomorpha NBRC 16267.</title>
        <authorList>
            <person name="Ichikawa N."/>
            <person name="Kimura A."/>
            <person name="Kitahashi Y."/>
            <person name="Komaki H."/>
            <person name="Oguchi A."/>
        </authorList>
    </citation>
    <scope>NUCLEOTIDE SEQUENCE [LARGE SCALE GENOMIC DNA]</scope>
    <source>
        <strain evidence="2 3">NBRC 16267</strain>
    </source>
</reference>
<dbReference type="EMBL" id="BLAF01000043">
    <property type="protein sequence ID" value="GES23653.1"/>
    <property type="molecule type" value="Genomic_DNA"/>
</dbReference>
<keyword evidence="3" id="KW-1185">Reference proteome</keyword>
<gene>
    <name evidence="2" type="ORF">Aple_065520</name>
</gene>
<keyword evidence="1" id="KW-0812">Transmembrane</keyword>
<keyword evidence="1" id="KW-0472">Membrane</keyword>
<comment type="caution">
    <text evidence="2">The sequence shown here is derived from an EMBL/GenBank/DDBJ whole genome shotgun (WGS) entry which is preliminary data.</text>
</comment>
<protein>
    <submittedName>
        <fullName evidence="2">Uncharacterized protein</fullName>
    </submittedName>
</protein>
<accession>A0A5M3XWC7</accession>
<name>A0A5M3XWC7_9ACTN</name>
<keyword evidence="1" id="KW-1133">Transmembrane helix</keyword>
<sequence>MLLLQRNFFTGRLLRNPRLLYLWHARGGKIGLSAEEITHDIYAKTIGDIDISGRAATMSLTEYREMVARLDPEKLQADPIGPYIHTPEEQPDTTSAVPAPREPQAVQTPTLMIALACLASLALLVAITCVVLVFSL</sequence>
<dbReference type="AlphaFoldDB" id="A0A5M3XWC7"/>
<evidence type="ECO:0000256" key="1">
    <source>
        <dbReference type="SAM" id="Phobius"/>
    </source>
</evidence>
<feature type="transmembrane region" description="Helical" evidence="1">
    <location>
        <begin position="111"/>
        <end position="134"/>
    </location>
</feature>
<organism evidence="2 3">
    <name type="scientific">Acrocarpospora pleiomorpha</name>
    <dbReference type="NCBI Taxonomy" id="90975"/>
    <lineage>
        <taxon>Bacteria</taxon>
        <taxon>Bacillati</taxon>
        <taxon>Actinomycetota</taxon>
        <taxon>Actinomycetes</taxon>
        <taxon>Streptosporangiales</taxon>
        <taxon>Streptosporangiaceae</taxon>
        <taxon>Acrocarpospora</taxon>
    </lineage>
</organism>
<proteinExistence type="predicted"/>
<dbReference type="Proteomes" id="UP000377595">
    <property type="component" value="Unassembled WGS sequence"/>
</dbReference>
<evidence type="ECO:0000313" key="2">
    <source>
        <dbReference type="EMBL" id="GES23653.1"/>
    </source>
</evidence>